<keyword evidence="4" id="KW-1185">Reference proteome</keyword>
<dbReference type="PANTHER" id="PTHR36842:SF1">
    <property type="entry name" value="PROTEIN TOLB"/>
    <property type="match status" value="1"/>
</dbReference>
<feature type="signal peptide" evidence="2">
    <location>
        <begin position="1"/>
        <end position="18"/>
    </location>
</feature>
<sequence length="359" mass="40322">MKHTRLAVTALLALVGLAAVPAAGPAAFGADTGSDPRSVRMRPKQIPLPREALDLEKIPFKIVHETYRETEGKRNWELFMMDADGSNPVNLTNTPDVDEMYPHVSPDGTKICFVVDEGTGRSRTRHVYYMNIDGTNRVHVARNAREPCWSFDSKSIAYLTGEYERFTTREYATDGLVFYYLENQWHRPHVNTDLHHLYAISWSPDGKWFLAAVHGGMGYSDAIIAFEAFGTRVFDLAAWGVKGCRPEFSLDGTRMVWGETDWNLQIADIDLNGPEPRVTNIREIVRCSRNSKVYHVDLSPDGKYITFSYGPSRGGQQVGGMAEGWNICVGDQTGRWVQITNDGLHNKEPDWVPIPATGR</sequence>
<evidence type="ECO:0000313" key="3">
    <source>
        <dbReference type="EMBL" id="MDI6450930.1"/>
    </source>
</evidence>
<evidence type="ECO:0008006" key="5">
    <source>
        <dbReference type="Google" id="ProtNLM"/>
    </source>
</evidence>
<reference evidence="3" key="1">
    <citation type="submission" date="2023-05" db="EMBL/GenBank/DDBJ databases">
        <title>Anaerotaeda fermentans gen. nov., sp. nov., a novel anaerobic planctomycete of the new family within the order Sedimentisphaerales isolated from Taman Peninsula, Russia.</title>
        <authorList>
            <person name="Khomyakova M.A."/>
            <person name="Merkel A.Y."/>
            <person name="Slobodkin A.I."/>
        </authorList>
    </citation>
    <scope>NUCLEOTIDE SEQUENCE</scope>
    <source>
        <strain evidence="3">M17dextr</strain>
    </source>
</reference>
<name>A0AAW6TZ81_9BACT</name>
<evidence type="ECO:0000313" key="4">
    <source>
        <dbReference type="Proteomes" id="UP001431776"/>
    </source>
</evidence>
<evidence type="ECO:0000256" key="2">
    <source>
        <dbReference type="SAM" id="SignalP"/>
    </source>
</evidence>
<dbReference type="Pfam" id="PF07676">
    <property type="entry name" value="PD40"/>
    <property type="match status" value="3"/>
</dbReference>
<dbReference type="SUPFAM" id="SSF69304">
    <property type="entry name" value="Tricorn protease N-terminal domain"/>
    <property type="match status" value="1"/>
</dbReference>
<dbReference type="InterPro" id="IPR011659">
    <property type="entry name" value="WD40"/>
</dbReference>
<dbReference type="EMBL" id="JASCXX010000026">
    <property type="protein sequence ID" value="MDI6450930.1"/>
    <property type="molecule type" value="Genomic_DNA"/>
</dbReference>
<accession>A0AAW6TZ81</accession>
<comment type="similarity">
    <text evidence="1">Belongs to the TolB family.</text>
</comment>
<dbReference type="InterPro" id="IPR011042">
    <property type="entry name" value="6-blade_b-propeller_TolB-like"/>
</dbReference>
<dbReference type="Gene3D" id="2.120.10.30">
    <property type="entry name" value="TolB, C-terminal domain"/>
    <property type="match status" value="2"/>
</dbReference>
<dbReference type="RefSeq" id="WP_349246337.1">
    <property type="nucleotide sequence ID" value="NZ_JASCXX010000026.1"/>
</dbReference>
<comment type="caution">
    <text evidence="3">The sequence shown here is derived from an EMBL/GenBank/DDBJ whole genome shotgun (WGS) entry which is preliminary data.</text>
</comment>
<feature type="chain" id="PRO_5043812432" description="Translocation protein TolB" evidence="2">
    <location>
        <begin position="19"/>
        <end position="359"/>
    </location>
</feature>
<keyword evidence="2" id="KW-0732">Signal</keyword>
<gene>
    <name evidence="3" type="ORF">QJ522_17855</name>
</gene>
<organism evidence="3 4">
    <name type="scientific">Anaerobaca lacustris</name>
    <dbReference type="NCBI Taxonomy" id="3044600"/>
    <lineage>
        <taxon>Bacteria</taxon>
        <taxon>Pseudomonadati</taxon>
        <taxon>Planctomycetota</taxon>
        <taxon>Phycisphaerae</taxon>
        <taxon>Sedimentisphaerales</taxon>
        <taxon>Anaerobacaceae</taxon>
        <taxon>Anaerobaca</taxon>
    </lineage>
</organism>
<proteinExistence type="inferred from homology"/>
<protein>
    <recommendedName>
        <fullName evidence="5">Translocation protein TolB</fullName>
    </recommendedName>
</protein>
<dbReference type="Proteomes" id="UP001431776">
    <property type="component" value="Unassembled WGS sequence"/>
</dbReference>
<dbReference type="PANTHER" id="PTHR36842">
    <property type="entry name" value="PROTEIN TOLB HOMOLOG"/>
    <property type="match status" value="1"/>
</dbReference>
<dbReference type="AlphaFoldDB" id="A0AAW6TZ81"/>
<evidence type="ECO:0000256" key="1">
    <source>
        <dbReference type="ARBA" id="ARBA00009820"/>
    </source>
</evidence>